<dbReference type="AlphaFoldDB" id="A0A914R9C8"/>
<dbReference type="Proteomes" id="UP000887564">
    <property type="component" value="Unplaced"/>
</dbReference>
<keyword evidence="2" id="KW-1185">Reference proteome</keyword>
<protein>
    <submittedName>
        <fullName evidence="3">Uncharacterized protein</fullName>
    </submittedName>
</protein>
<dbReference type="WBParaSite" id="PEQ_0000130501-mRNA-1">
    <property type="protein sequence ID" value="PEQ_0000130501-mRNA-1"/>
    <property type="gene ID" value="PEQ_0000130501"/>
</dbReference>
<feature type="compositionally biased region" description="Basic and acidic residues" evidence="1">
    <location>
        <begin position="60"/>
        <end position="85"/>
    </location>
</feature>
<reference evidence="3" key="1">
    <citation type="submission" date="2022-11" db="UniProtKB">
        <authorList>
            <consortium name="WormBaseParasite"/>
        </authorList>
    </citation>
    <scope>IDENTIFICATION</scope>
</reference>
<sequence>MKLSYDFRNTSLKTANAHNSPDEMQKSVWGSYFKTNTKIEGPFSHKVTVHENEPVTMVGSREELCEFSERSESSETESRGSRSHNDSSTGASLVNESPHKICVKVCIEEGTLLIGALMTENKVSCGRSEIGAELSGGQLFVVNGYHGNEELTYFYFTTRKAYVFHKSE</sequence>
<name>A0A914R9C8_PAREQ</name>
<feature type="region of interest" description="Disordered" evidence="1">
    <location>
        <begin position="60"/>
        <end position="93"/>
    </location>
</feature>
<proteinExistence type="predicted"/>
<evidence type="ECO:0000313" key="2">
    <source>
        <dbReference type="Proteomes" id="UP000887564"/>
    </source>
</evidence>
<evidence type="ECO:0000313" key="3">
    <source>
        <dbReference type="WBParaSite" id="PEQ_0000130501-mRNA-1"/>
    </source>
</evidence>
<organism evidence="2 3">
    <name type="scientific">Parascaris equorum</name>
    <name type="common">Equine roundworm</name>
    <dbReference type="NCBI Taxonomy" id="6256"/>
    <lineage>
        <taxon>Eukaryota</taxon>
        <taxon>Metazoa</taxon>
        <taxon>Ecdysozoa</taxon>
        <taxon>Nematoda</taxon>
        <taxon>Chromadorea</taxon>
        <taxon>Rhabditida</taxon>
        <taxon>Spirurina</taxon>
        <taxon>Ascaridomorpha</taxon>
        <taxon>Ascaridoidea</taxon>
        <taxon>Ascarididae</taxon>
        <taxon>Parascaris</taxon>
    </lineage>
</organism>
<accession>A0A914R9C8</accession>
<evidence type="ECO:0000256" key="1">
    <source>
        <dbReference type="SAM" id="MobiDB-lite"/>
    </source>
</evidence>